<dbReference type="Proteomes" id="UP000269396">
    <property type="component" value="Unassembled WGS sequence"/>
</dbReference>
<reference evidence="1 2" key="1">
    <citation type="submission" date="2018-11" db="EMBL/GenBank/DDBJ databases">
        <authorList>
            <consortium name="Pathogen Informatics"/>
        </authorList>
    </citation>
    <scope>NUCLEOTIDE SEQUENCE [LARGE SCALE GENOMIC DNA]</scope>
    <source>
        <strain>Denwood</strain>
        <strain evidence="2">Zambia</strain>
    </source>
</reference>
<proteinExistence type="predicted"/>
<evidence type="ECO:0000313" key="2">
    <source>
        <dbReference type="Proteomes" id="UP000269396"/>
    </source>
</evidence>
<keyword evidence="2" id="KW-1185">Reference proteome</keyword>
<sequence length="37" mass="4171">MRKILKSIGRIRSATAFYGREQTSFQLKKLGKDNGNG</sequence>
<accession>A0A3P8EQ73</accession>
<dbReference type="AlphaFoldDB" id="A0A3P8EQ73"/>
<name>A0A3P8EQ73_9TREM</name>
<organism evidence="1 2">
    <name type="scientific">Schistosoma mattheei</name>
    <dbReference type="NCBI Taxonomy" id="31246"/>
    <lineage>
        <taxon>Eukaryota</taxon>
        <taxon>Metazoa</taxon>
        <taxon>Spiralia</taxon>
        <taxon>Lophotrochozoa</taxon>
        <taxon>Platyhelminthes</taxon>
        <taxon>Trematoda</taxon>
        <taxon>Digenea</taxon>
        <taxon>Strigeidida</taxon>
        <taxon>Schistosomatoidea</taxon>
        <taxon>Schistosomatidae</taxon>
        <taxon>Schistosoma</taxon>
    </lineage>
</organism>
<gene>
    <name evidence="1" type="ORF">SMTD_LOCUS14542</name>
</gene>
<evidence type="ECO:0000313" key="1">
    <source>
        <dbReference type="EMBL" id="VDP66192.1"/>
    </source>
</evidence>
<protein>
    <submittedName>
        <fullName evidence="1">Uncharacterized protein</fullName>
    </submittedName>
</protein>
<dbReference type="EMBL" id="UZAL01034763">
    <property type="protein sequence ID" value="VDP66192.1"/>
    <property type="molecule type" value="Genomic_DNA"/>
</dbReference>